<accession>A0A4S4LBI6</accession>
<comment type="caution">
    <text evidence="1">The sequence shown here is derived from an EMBL/GenBank/DDBJ whole genome shotgun (WGS) entry which is preliminary data.</text>
</comment>
<name>A0A4S4LBI6_9AGAM</name>
<evidence type="ECO:0000313" key="1">
    <source>
        <dbReference type="EMBL" id="THH08328.1"/>
    </source>
</evidence>
<sequence>MSLLSKPSSPLSCLPRELIQEIALQLPSTIDIYNFSLTNHFLRDTATAPIVFKHRLLCSGWDFEAWEEEPDSPGRWFRIDHIHFRLQELFDEAARSHVEPHSSLNPPRFTLQPVSSWGTLEIHPSAVTMLRWLEKMSKVLLNVLIHHRSRNIPHLLRPEYIVVWNVVLQAVEEFCLLPPNRHPRSPDFSGSVELASFSVMLLVFGFWAGNKTELNTVFGHFFPSVPFFIFKYRRLDTIPTFGHLFMSHEADPILQGCRFSACFVVLAVLRTYIVLKHRSHNLFPRFFLQPPSPPAPLVQPAVDCDWSSATLHWTRLYDGLQSMFTQGGSLPSLRQMITDEPRWVGIYAYTARLGVRIDPPMYINLRTQTPSSETVVCFEGTGHDGVGDFTLTGQANTREGDVTAMKSYSTHGFRWGGMTTPFGMVGRWGSSEWGGWWWIWPQKWSEHQA</sequence>
<proteinExistence type="predicted"/>
<dbReference type="AlphaFoldDB" id="A0A4S4LBI6"/>
<gene>
    <name evidence="1" type="ORF">EW146_g9032</name>
</gene>
<keyword evidence="2" id="KW-1185">Reference proteome</keyword>
<dbReference type="EMBL" id="SGPL01000708">
    <property type="protein sequence ID" value="THH08328.1"/>
    <property type="molecule type" value="Genomic_DNA"/>
</dbReference>
<dbReference type="Proteomes" id="UP000310158">
    <property type="component" value="Unassembled WGS sequence"/>
</dbReference>
<dbReference type="OrthoDB" id="3758141at2759"/>
<evidence type="ECO:0000313" key="2">
    <source>
        <dbReference type="Proteomes" id="UP000310158"/>
    </source>
</evidence>
<evidence type="ECO:0008006" key="3">
    <source>
        <dbReference type="Google" id="ProtNLM"/>
    </source>
</evidence>
<reference evidence="1 2" key="1">
    <citation type="submission" date="2019-02" db="EMBL/GenBank/DDBJ databases">
        <title>Genome sequencing of the rare red list fungi Bondarzewia mesenterica.</title>
        <authorList>
            <person name="Buettner E."/>
            <person name="Kellner H."/>
        </authorList>
    </citation>
    <scope>NUCLEOTIDE SEQUENCE [LARGE SCALE GENOMIC DNA]</scope>
    <source>
        <strain evidence="1 2">DSM 108281</strain>
    </source>
</reference>
<protein>
    <recommendedName>
        <fullName evidence="3">F-box domain-containing protein</fullName>
    </recommendedName>
</protein>
<organism evidence="1 2">
    <name type="scientific">Bondarzewia mesenterica</name>
    <dbReference type="NCBI Taxonomy" id="1095465"/>
    <lineage>
        <taxon>Eukaryota</taxon>
        <taxon>Fungi</taxon>
        <taxon>Dikarya</taxon>
        <taxon>Basidiomycota</taxon>
        <taxon>Agaricomycotina</taxon>
        <taxon>Agaricomycetes</taxon>
        <taxon>Russulales</taxon>
        <taxon>Bondarzewiaceae</taxon>
        <taxon>Bondarzewia</taxon>
    </lineage>
</organism>